<dbReference type="AlphaFoldDB" id="X1LXV2"/>
<dbReference type="PRINTS" id="PR00812">
    <property type="entry name" value="BCTERIALGSPF"/>
</dbReference>
<evidence type="ECO:0000256" key="2">
    <source>
        <dbReference type="ARBA" id="ARBA00005745"/>
    </source>
</evidence>
<dbReference type="FunFam" id="1.20.81.30:FF:000001">
    <property type="entry name" value="Type II secretion system protein F"/>
    <property type="match status" value="1"/>
</dbReference>
<comment type="caution">
    <text evidence="11">The sequence shown here is derived from an EMBL/GenBank/DDBJ whole genome shotgun (WGS) entry which is preliminary data.</text>
</comment>
<comment type="similarity">
    <text evidence="2">Belongs to the GSP F family.</text>
</comment>
<evidence type="ECO:0000256" key="4">
    <source>
        <dbReference type="ARBA" id="ARBA00022475"/>
    </source>
</evidence>
<dbReference type="Gene3D" id="1.20.81.30">
    <property type="entry name" value="Type II secretion system (T2SS), domain F"/>
    <property type="match status" value="2"/>
</dbReference>
<proteinExistence type="inferred from homology"/>
<dbReference type="PROSITE" id="PS00874">
    <property type="entry name" value="T2SP_F"/>
    <property type="match status" value="1"/>
</dbReference>
<evidence type="ECO:0000256" key="1">
    <source>
        <dbReference type="ARBA" id="ARBA00004429"/>
    </source>
</evidence>
<dbReference type="GO" id="GO:0009306">
    <property type="term" value="P:protein secretion"/>
    <property type="evidence" value="ECO:0007669"/>
    <property type="project" value="InterPro"/>
</dbReference>
<evidence type="ECO:0000259" key="10">
    <source>
        <dbReference type="Pfam" id="PF00482"/>
    </source>
</evidence>
<feature type="transmembrane region" description="Helical" evidence="9">
    <location>
        <begin position="220"/>
        <end position="238"/>
    </location>
</feature>
<evidence type="ECO:0000256" key="8">
    <source>
        <dbReference type="ARBA" id="ARBA00023136"/>
    </source>
</evidence>
<keyword evidence="5" id="KW-0997">Cell inner membrane</keyword>
<protein>
    <recommendedName>
        <fullName evidence="10">Type II secretion system protein GspF domain-containing protein</fullName>
    </recommendedName>
</protein>
<evidence type="ECO:0000256" key="7">
    <source>
        <dbReference type="ARBA" id="ARBA00022989"/>
    </source>
</evidence>
<keyword evidence="7 9" id="KW-1133">Transmembrane helix</keyword>
<sequence length="358" mass="39048">MDYTYLGYGEDRRIVKGRISAASERAAVDMLANVGYQVVSLKPMTRFLPDFSKLLQGKVKPAEIITFSRQLALLLESGVGIVQSLELLGNQTSDKQLKKVLVEVVSDIRGGSSLSAALAKHPEVFSTIYHKMVGVGEQTGGIEGVLRSLADYAQRQSSAMSKLKMALTYPAIVLCLAIVVVALLITVVLPPIVGMFTALGGELPITTRALLAMVDLLNNYGLYMLVGAIVLGMVAFMYTRTSSGQYYRDLLLLRLPILGRLRLVSDLARCCRSMALLFRSGLPLPEIMTLTAQSSGNRVVTKAFSEVEQDMLKGEGLSGPMRKRWVFLPLMVEMTKVGEETGSLDATLITVAENYEIE</sequence>
<dbReference type="PANTHER" id="PTHR30012">
    <property type="entry name" value="GENERAL SECRETION PATHWAY PROTEIN"/>
    <property type="match status" value="1"/>
</dbReference>
<keyword evidence="4" id="KW-1003">Cell membrane</keyword>
<dbReference type="Pfam" id="PF00482">
    <property type="entry name" value="T2SSF"/>
    <property type="match status" value="2"/>
</dbReference>
<dbReference type="InterPro" id="IPR001992">
    <property type="entry name" value="T2SS_GspF/T4SS_PilC_CS"/>
</dbReference>
<comment type="subcellular location">
    <subcellularLocation>
        <location evidence="1">Cell inner membrane</location>
        <topology evidence="1">Multi-pass membrane protein</topology>
    </subcellularLocation>
</comment>
<evidence type="ECO:0000256" key="3">
    <source>
        <dbReference type="ARBA" id="ARBA00022448"/>
    </source>
</evidence>
<dbReference type="EMBL" id="BARV01007386">
    <property type="protein sequence ID" value="GAI07265.1"/>
    <property type="molecule type" value="Genomic_DNA"/>
</dbReference>
<reference evidence="11" key="1">
    <citation type="journal article" date="2014" name="Front. Microbiol.">
        <title>High frequency of phylogenetically diverse reductive dehalogenase-homologous genes in deep subseafloor sedimentary metagenomes.</title>
        <authorList>
            <person name="Kawai M."/>
            <person name="Futagami T."/>
            <person name="Toyoda A."/>
            <person name="Takaki Y."/>
            <person name="Nishi S."/>
            <person name="Hori S."/>
            <person name="Arai W."/>
            <person name="Tsubouchi T."/>
            <person name="Morono Y."/>
            <person name="Uchiyama I."/>
            <person name="Ito T."/>
            <person name="Fujiyama A."/>
            <person name="Inagaki F."/>
            <person name="Takami H."/>
        </authorList>
    </citation>
    <scope>NUCLEOTIDE SEQUENCE</scope>
    <source>
        <strain evidence="11">Expedition CK06-06</strain>
    </source>
</reference>
<name>X1LXV2_9ZZZZ</name>
<dbReference type="PANTHER" id="PTHR30012:SF0">
    <property type="entry name" value="TYPE II SECRETION SYSTEM PROTEIN F-RELATED"/>
    <property type="match status" value="1"/>
</dbReference>
<feature type="domain" description="Type II secretion system protein GspF" evidence="10">
    <location>
        <begin position="271"/>
        <end position="356"/>
    </location>
</feature>
<gene>
    <name evidence="11" type="ORF">S06H3_15048</name>
</gene>
<dbReference type="InterPro" id="IPR003004">
    <property type="entry name" value="GspF/PilC"/>
</dbReference>
<feature type="non-terminal residue" evidence="11">
    <location>
        <position position="358"/>
    </location>
</feature>
<evidence type="ECO:0000256" key="5">
    <source>
        <dbReference type="ARBA" id="ARBA00022519"/>
    </source>
</evidence>
<keyword evidence="8 9" id="KW-0472">Membrane</keyword>
<accession>X1LXV2</accession>
<keyword evidence="3" id="KW-0813">Transport</keyword>
<feature type="domain" description="Type II secretion system protein GspF" evidence="10">
    <location>
        <begin position="67"/>
        <end position="190"/>
    </location>
</feature>
<keyword evidence="6 9" id="KW-0812">Transmembrane</keyword>
<organism evidence="11">
    <name type="scientific">marine sediment metagenome</name>
    <dbReference type="NCBI Taxonomy" id="412755"/>
    <lineage>
        <taxon>unclassified sequences</taxon>
        <taxon>metagenomes</taxon>
        <taxon>ecological metagenomes</taxon>
    </lineage>
</organism>
<evidence type="ECO:0000313" key="11">
    <source>
        <dbReference type="EMBL" id="GAI07265.1"/>
    </source>
</evidence>
<feature type="transmembrane region" description="Helical" evidence="9">
    <location>
        <begin position="167"/>
        <end position="200"/>
    </location>
</feature>
<dbReference type="InterPro" id="IPR042094">
    <property type="entry name" value="T2SS_GspF_sf"/>
</dbReference>
<dbReference type="InterPro" id="IPR018076">
    <property type="entry name" value="T2SS_GspF_dom"/>
</dbReference>
<evidence type="ECO:0000256" key="6">
    <source>
        <dbReference type="ARBA" id="ARBA00022692"/>
    </source>
</evidence>
<evidence type="ECO:0000256" key="9">
    <source>
        <dbReference type="SAM" id="Phobius"/>
    </source>
</evidence>
<dbReference type="GO" id="GO:0005886">
    <property type="term" value="C:plasma membrane"/>
    <property type="evidence" value="ECO:0007669"/>
    <property type="project" value="UniProtKB-SubCell"/>
</dbReference>